<dbReference type="GeneID" id="102801647"/>
<proteinExistence type="predicted"/>
<dbReference type="InterPro" id="IPR032675">
    <property type="entry name" value="LRR_dom_sf"/>
</dbReference>
<accession>A0ABM0MP01</accession>
<name>A0ABM0MP01_SACKO</name>
<protein>
    <submittedName>
        <fullName evidence="3">F-box/LRR-repeat protein 3-like</fullName>
    </submittedName>
</protein>
<dbReference type="RefSeq" id="XP_006821742.1">
    <property type="nucleotide sequence ID" value="XM_006821679.1"/>
</dbReference>
<keyword evidence="2" id="KW-1185">Reference proteome</keyword>
<reference evidence="3" key="1">
    <citation type="submission" date="2025-08" db="UniProtKB">
        <authorList>
            <consortium name="RefSeq"/>
        </authorList>
    </citation>
    <scope>IDENTIFICATION</scope>
    <source>
        <tissue evidence="3">Testes</tissue>
    </source>
</reference>
<dbReference type="SUPFAM" id="SSF52047">
    <property type="entry name" value="RNI-like"/>
    <property type="match status" value="1"/>
</dbReference>
<feature type="domain" description="F-box/LRR-repeat protein 15-like leucin rich repeat" evidence="1">
    <location>
        <begin position="111"/>
        <end position="243"/>
    </location>
</feature>
<dbReference type="InterPro" id="IPR006553">
    <property type="entry name" value="Leu-rich_rpt_Cys-con_subtyp"/>
</dbReference>
<dbReference type="Gene3D" id="3.80.10.10">
    <property type="entry name" value="Ribonuclease Inhibitor"/>
    <property type="match status" value="1"/>
</dbReference>
<sequence>MATQVYDLASKISRGLSPNDNDLSNHDREALGNNVAVNDLKPTGCSLDTCSRCRSELDQFSRLPDEVIACHILPKLDIFDVCMMKCDNCWRAVTEANLLTISKKSPKLRALTTSHNQSVTDFSILMLAQNCPLLQELDLSSCFNCHFTKWNKVQHENEQGFHSFTMLFKLTDESICMLAGICKNLRELHLSSNYGVTDVSVIELAENCTSLEELDVSYCYKVTDKGLREFCNNEESKLKLLRIKNCNDVSPYIA</sequence>
<gene>
    <name evidence="3" type="primary">LOC102801647</name>
</gene>
<dbReference type="SMART" id="SM00367">
    <property type="entry name" value="LRR_CC"/>
    <property type="match status" value="4"/>
</dbReference>
<evidence type="ECO:0000313" key="2">
    <source>
        <dbReference type="Proteomes" id="UP000694865"/>
    </source>
</evidence>
<evidence type="ECO:0000259" key="1">
    <source>
        <dbReference type="Pfam" id="PF25372"/>
    </source>
</evidence>
<dbReference type="PANTHER" id="PTHR13318:SF247">
    <property type="entry name" value="GH16156P"/>
    <property type="match status" value="1"/>
</dbReference>
<organism evidence="2 3">
    <name type="scientific">Saccoglossus kowalevskii</name>
    <name type="common">Acorn worm</name>
    <dbReference type="NCBI Taxonomy" id="10224"/>
    <lineage>
        <taxon>Eukaryota</taxon>
        <taxon>Metazoa</taxon>
        <taxon>Hemichordata</taxon>
        <taxon>Enteropneusta</taxon>
        <taxon>Harrimaniidae</taxon>
        <taxon>Saccoglossus</taxon>
    </lineage>
</organism>
<dbReference type="InterPro" id="IPR057207">
    <property type="entry name" value="FBXL15_LRR"/>
</dbReference>
<evidence type="ECO:0000313" key="3">
    <source>
        <dbReference type="RefSeq" id="XP_006821742.1"/>
    </source>
</evidence>
<dbReference type="Proteomes" id="UP000694865">
    <property type="component" value="Unplaced"/>
</dbReference>
<dbReference type="PANTHER" id="PTHR13318">
    <property type="entry name" value="PARTNER OF PAIRED, ISOFORM B-RELATED"/>
    <property type="match status" value="1"/>
</dbReference>
<dbReference type="Pfam" id="PF25372">
    <property type="entry name" value="DUF7885"/>
    <property type="match status" value="1"/>
</dbReference>